<dbReference type="PIRSF" id="PIRSF003170">
    <property type="entry name" value="Pet18p"/>
    <property type="match status" value="1"/>
</dbReference>
<dbReference type="InterPro" id="IPR016084">
    <property type="entry name" value="Haem_Oase-like_multi-hlx"/>
</dbReference>
<protein>
    <recommendedName>
        <fullName evidence="2">Aminopyrimidine aminohydrolase</fullName>
        <ecNumber evidence="2">3.5.99.2</ecNumber>
    </recommendedName>
</protein>
<dbReference type="Gene3D" id="1.20.910.10">
    <property type="entry name" value="Heme oxygenase-like"/>
    <property type="match status" value="1"/>
</dbReference>
<evidence type="ECO:0000313" key="5">
    <source>
        <dbReference type="Proteomes" id="UP000256324"/>
    </source>
</evidence>
<evidence type="ECO:0000259" key="3">
    <source>
        <dbReference type="Pfam" id="PF03070"/>
    </source>
</evidence>
<keyword evidence="2" id="KW-0378">Hydrolase</keyword>
<dbReference type="EC" id="3.5.99.2" evidence="2"/>
<organism evidence="4 5">
    <name type="scientific">Cutibacterium namnetense</name>
    <dbReference type="NCBI Taxonomy" id="1574624"/>
    <lineage>
        <taxon>Bacteria</taxon>
        <taxon>Bacillati</taxon>
        <taxon>Actinomycetota</taxon>
        <taxon>Actinomycetes</taxon>
        <taxon>Propionibacteriales</taxon>
        <taxon>Propionibacteriaceae</taxon>
        <taxon>Cutibacterium</taxon>
    </lineage>
</organism>
<reference evidence="4 5" key="1">
    <citation type="submission" date="2017-09" db="EMBL/GenBank/DDBJ databases">
        <authorList>
            <person name="Bumgarner R.E."/>
        </authorList>
    </citation>
    <scope>NUCLEOTIDE SEQUENCE [LARGE SCALE GENOMIC DNA]</scope>
    <source>
        <strain evidence="4 5">T34998</strain>
    </source>
</reference>
<evidence type="ECO:0000256" key="2">
    <source>
        <dbReference type="PIRNR" id="PIRNR003170"/>
    </source>
</evidence>
<dbReference type="InterPro" id="IPR050967">
    <property type="entry name" value="Thiamine_Salvage_TenA"/>
</dbReference>
<feature type="domain" description="Thiaminase-2/PQQC" evidence="3">
    <location>
        <begin position="33"/>
        <end position="231"/>
    </location>
</feature>
<dbReference type="PANTHER" id="PTHR43198">
    <property type="entry name" value="BIFUNCTIONAL TH2 PROTEIN"/>
    <property type="match status" value="1"/>
</dbReference>
<comment type="function">
    <text evidence="2">Catalyzes an amino-pyrimidine hydrolysis reaction at the C5' of the pyrimidine moiety of thiamine compounds, a reaction that is part of a thiamine salvage pathway. Thus, catalyzes the conversion of 4-amino-5-aminomethyl-2-methylpyrimidine to 4-amino-5-hydroxymethyl-2-methylpyrimidine (HMP).</text>
</comment>
<comment type="pathway">
    <text evidence="1 2">Cofactor biosynthesis; thiamine diphosphate biosynthesis.</text>
</comment>
<dbReference type="EMBL" id="PCZS01000003">
    <property type="protein sequence ID" value="REB68697.1"/>
    <property type="molecule type" value="Genomic_DNA"/>
</dbReference>
<sequence>MNGFTPSSSAPLATAGITVAPSGCVTRLAAGRREAWTTAINHRFVNELFAGELGDAQLAHYIIQDNQFFVPFLELLGEALVRADAVNAKLVFGRQLGMICSEESGWFEATFDELGVSQADRTHPQLSEPTRSFENLMREAVETHHYPTVLALLVVAEGLYLDWASRIQAPEPEADLPNKFLGWVDLHRGEEFRAWVQFLVNELERTSAQEHIEELTRFWNAAVDLELAFFDDVPFPVEG</sequence>
<keyword evidence="2" id="KW-0784">Thiamine biosynthesis</keyword>
<comment type="caution">
    <text evidence="4">The sequence shown here is derived from an EMBL/GenBank/DDBJ whole genome shotgun (WGS) entry which is preliminary data.</text>
</comment>
<evidence type="ECO:0000313" key="4">
    <source>
        <dbReference type="EMBL" id="REB68697.1"/>
    </source>
</evidence>
<dbReference type="RefSeq" id="WP_115939296.1">
    <property type="nucleotide sequence ID" value="NZ_PCZS01000003.1"/>
</dbReference>
<proteinExistence type="inferred from homology"/>
<dbReference type="CDD" id="cd19358">
    <property type="entry name" value="TenA_E_Spr0628-like"/>
    <property type="match status" value="1"/>
</dbReference>
<comment type="catalytic activity">
    <reaction evidence="2">
        <text>thiamine + H2O = 5-(2-hydroxyethyl)-4-methylthiazole + 4-amino-5-hydroxymethyl-2-methylpyrimidine + H(+)</text>
        <dbReference type="Rhea" id="RHEA:17509"/>
        <dbReference type="ChEBI" id="CHEBI:15377"/>
        <dbReference type="ChEBI" id="CHEBI:15378"/>
        <dbReference type="ChEBI" id="CHEBI:16892"/>
        <dbReference type="ChEBI" id="CHEBI:17957"/>
        <dbReference type="ChEBI" id="CHEBI:18385"/>
        <dbReference type="EC" id="3.5.99.2"/>
    </reaction>
</comment>
<dbReference type="PANTHER" id="PTHR43198:SF2">
    <property type="entry name" value="SI:CH1073-67J19.1-RELATED"/>
    <property type="match status" value="1"/>
</dbReference>
<gene>
    <name evidence="4" type="ORF">CP880_09615</name>
</gene>
<dbReference type="SUPFAM" id="SSF48613">
    <property type="entry name" value="Heme oxygenase-like"/>
    <property type="match status" value="1"/>
</dbReference>
<name>A0ABX9I9A0_9ACTN</name>
<comment type="similarity">
    <text evidence="2">Belongs to the TenA family.</text>
</comment>
<dbReference type="InterPro" id="IPR026285">
    <property type="entry name" value="TenA_E"/>
</dbReference>
<comment type="catalytic activity">
    <reaction evidence="2">
        <text>4-amino-5-aminomethyl-2-methylpyrimidine + H2O = 4-amino-5-hydroxymethyl-2-methylpyrimidine + NH4(+)</text>
        <dbReference type="Rhea" id="RHEA:31799"/>
        <dbReference type="ChEBI" id="CHEBI:15377"/>
        <dbReference type="ChEBI" id="CHEBI:16892"/>
        <dbReference type="ChEBI" id="CHEBI:28938"/>
        <dbReference type="ChEBI" id="CHEBI:63416"/>
        <dbReference type="EC" id="3.5.99.2"/>
    </reaction>
</comment>
<accession>A0ABX9I9A0</accession>
<dbReference type="InterPro" id="IPR004305">
    <property type="entry name" value="Thiaminase-2/PQQC"/>
</dbReference>
<keyword evidence="5" id="KW-1185">Reference proteome</keyword>
<dbReference type="Proteomes" id="UP000256324">
    <property type="component" value="Unassembled WGS sequence"/>
</dbReference>
<evidence type="ECO:0000256" key="1">
    <source>
        <dbReference type="ARBA" id="ARBA00004948"/>
    </source>
</evidence>
<dbReference type="Pfam" id="PF03070">
    <property type="entry name" value="TENA_THI-4"/>
    <property type="match status" value="1"/>
</dbReference>